<dbReference type="InterPro" id="IPR016195">
    <property type="entry name" value="Pol/histidinol_Pase-like"/>
</dbReference>
<evidence type="ECO:0000256" key="1">
    <source>
        <dbReference type="ARBA" id="ARBA00022679"/>
    </source>
</evidence>
<dbReference type="GO" id="GO:0005829">
    <property type="term" value="C:cytosol"/>
    <property type="evidence" value="ECO:0007669"/>
    <property type="project" value="TreeGrafter"/>
</dbReference>
<keyword evidence="2" id="KW-0548">Nucleotidyltransferase</keyword>
<dbReference type="Proteomes" id="UP000176603">
    <property type="component" value="Unassembled WGS sequence"/>
</dbReference>
<organism evidence="4 5">
    <name type="scientific">Candidatus Uhrbacteria bacterium RIFCSPHIGHO2_12_FULL_60_25</name>
    <dbReference type="NCBI Taxonomy" id="1802399"/>
    <lineage>
        <taxon>Bacteria</taxon>
        <taxon>Candidatus Uhriibacteriota</taxon>
    </lineage>
</organism>
<reference evidence="4 5" key="1">
    <citation type="journal article" date="2016" name="Nat. Commun.">
        <title>Thousands of microbial genomes shed light on interconnected biogeochemical processes in an aquifer system.</title>
        <authorList>
            <person name="Anantharaman K."/>
            <person name="Brown C.T."/>
            <person name="Hug L.A."/>
            <person name="Sharon I."/>
            <person name="Castelle C.J."/>
            <person name="Probst A.J."/>
            <person name="Thomas B.C."/>
            <person name="Singh A."/>
            <person name="Wilkins M.J."/>
            <person name="Karaoz U."/>
            <person name="Brodie E.L."/>
            <person name="Williams K.H."/>
            <person name="Hubbard S.S."/>
            <person name="Banfield J.F."/>
        </authorList>
    </citation>
    <scope>NUCLEOTIDE SEQUENCE [LARGE SCALE GENOMIC DNA]</scope>
</reference>
<dbReference type="GO" id="GO:0016779">
    <property type="term" value="F:nucleotidyltransferase activity"/>
    <property type="evidence" value="ECO:0007669"/>
    <property type="project" value="UniProtKB-KW"/>
</dbReference>
<dbReference type="InterPro" id="IPR029398">
    <property type="entry name" value="PolB_thumb"/>
</dbReference>
<accession>A0A1F7UJP5</accession>
<evidence type="ECO:0000313" key="4">
    <source>
        <dbReference type="EMBL" id="OGL78511.1"/>
    </source>
</evidence>
<gene>
    <name evidence="4" type="ORF">A3E39_01465</name>
</gene>
<dbReference type="Gene3D" id="3.20.20.140">
    <property type="entry name" value="Metal-dependent hydrolases"/>
    <property type="match status" value="1"/>
</dbReference>
<dbReference type="CDD" id="cd07436">
    <property type="entry name" value="PHP_PolX"/>
    <property type="match status" value="1"/>
</dbReference>
<dbReference type="InterPro" id="IPR037160">
    <property type="entry name" value="DNA_Pol_thumb_sf"/>
</dbReference>
<dbReference type="InterPro" id="IPR043519">
    <property type="entry name" value="NT_sf"/>
</dbReference>
<dbReference type="Gene3D" id="3.30.210.10">
    <property type="entry name" value="DNA polymerase, thumb domain"/>
    <property type="match status" value="1"/>
</dbReference>
<dbReference type="AlphaFoldDB" id="A0A1F7UJP5"/>
<dbReference type="InterPro" id="IPR047967">
    <property type="entry name" value="PolX_PHP"/>
</dbReference>
<evidence type="ECO:0000259" key="3">
    <source>
        <dbReference type="SMART" id="SM00481"/>
    </source>
</evidence>
<dbReference type="InterPro" id="IPR050243">
    <property type="entry name" value="PHP_phosphatase"/>
</dbReference>
<sequence>MVPDAAYGAALQYFTGDKRHNVMLREFALSKGYTLSEYGLFRRARRGKTATGKTGLIVCKTEDEIYKRLGMDTPPPEIRIGEDEIDAARDHRLPNLIPYGSVRGDLQVQTSWTDGSASIEEMAKAAKKRGLAYLAVTDHTRALAFINGLDDKGVIRQGKAIDALNTKLTGFRVLKGTECDIHADGTLDLKDETLVRLDWVGISVHSAFRQSRAAQTARVVAAMSNPNVDCLFHPTAGLIGKREPIDLDMDAVIAAAKKYRVALEIDAYPERSDLSAIHARAAVRAGVMLVVDSDAHAPEHFDFLPLGEAIARRGWATKKDVLNTKSAKDLMAWLEKKRPRGSVFT</sequence>
<feature type="domain" description="Polymerase/histidinol phosphatase N-terminal" evidence="3">
    <location>
        <begin position="104"/>
        <end position="183"/>
    </location>
</feature>
<dbReference type="PANTHER" id="PTHR36928">
    <property type="entry name" value="PHOSPHATASE YCDX-RELATED"/>
    <property type="match status" value="1"/>
</dbReference>
<dbReference type="SUPFAM" id="SSF81301">
    <property type="entry name" value="Nucleotidyltransferase"/>
    <property type="match status" value="1"/>
</dbReference>
<dbReference type="GO" id="GO:0042578">
    <property type="term" value="F:phosphoric ester hydrolase activity"/>
    <property type="evidence" value="ECO:0007669"/>
    <property type="project" value="TreeGrafter"/>
</dbReference>
<comment type="caution">
    <text evidence="4">The sequence shown here is derived from an EMBL/GenBank/DDBJ whole genome shotgun (WGS) entry which is preliminary data.</text>
</comment>
<evidence type="ECO:0000256" key="2">
    <source>
        <dbReference type="ARBA" id="ARBA00022695"/>
    </source>
</evidence>
<dbReference type="Pfam" id="PF02811">
    <property type="entry name" value="PHP"/>
    <property type="match status" value="1"/>
</dbReference>
<evidence type="ECO:0000313" key="5">
    <source>
        <dbReference type="Proteomes" id="UP000176603"/>
    </source>
</evidence>
<dbReference type="Pfam" id="PF14791">
    <property type="entry name" value="DNA_pol_B_thumb"/>
    <property type="match status" value="1"/>
</dbReference>
<dbReference type="SUPFAM" id="SSF89550">
    <property type="entry name" value="PHP domain-like"/>
    <property type="match status" value="1"/>
</dbReference>
<name>A0A1F7UJP5_9BACT</name>
<dbReference type="SMART" id="SM00481">
    <property type="entry name" value="POLIIIAc"/>
    <property type="match status" value="1"/>
</dbReference>
<dbReference type="GO" id="GO:0008270">
    <property type="term" value="F:zinc ion binding"/>
    <property type="evidence" value="ECO:0007669"/>
    <property type="project" value="TreeGrafter"/>
</dbReference>
<keyword evidence="1" id="KW-0808">Transferase</keyword>
<dbReference type="PANTHER" id="PTHR36928:SF1">
    <property type="entry name" value="PHOSPHATASE YCDX-RELATED"/>
    <property type="match status" value="1"/>
</dbReference>
<protein>
    <recommendedName>
        <fullName evidence="3">Polymerase/histidinol phosphatase N-terminal domain-containing protein</fullName>
    </recommendedName>
</protein>
<dbReference type="InterPro" id="IPR003141">
    <property type="entry name" value="Pol/His_phosphatase_N"/>
</dbReference>
<dbReference type="InterPro" id="IPR004013">
    <property type="entry name" value="PHP_dom"/>
</dbReference>
<dbReference type="EMBL" id="MGEH01000029">
    <property type="protein sequence ID" value="OGL78511.1"/>
    <property type="molecule type" value="Genomic_DNA"/>
</dbReference>
<proteinExistence type="predicted"/>
<dbReference type="STRING" id="1802399.A3E39_01465"/>